<name>A0ABW7I3N7_9RHOB</name>
<evidence type="ECO:0000259" key="1">
    <source>
        <dbReference type="Pfam" id="PF04993"/>
    </source>
</evidence>
<sequence length="109" mass="11591">MSVSAPDIAFARELFSALGEITHRRMMGGATLYCDGAIFACLDSQGRIYLRASGDLARRMAAEGAAQFSYDRKSDGKTLTMGYWTLPSAALDDPDAACDWAGQALSEGG</sequence>
<evidence type="ECO:0000313" key="2">
    <source>
        <dbReference type="EMBL" id="MFH0252779.1"/>
    </source>
</evidence>
<reference evidence="2 3" key="1">
    <citation type="submission" date="2024-10" db="EMBL/GenBank/DDBJ databases">
        <authorList>
            <person name="Yang X.-N."/>
        </authorList>
    </citation>
    <scope>NUCLEOTIDE SEQUENCE [LARGE SCALE GENOMIC DNA]</scope>
    <source>
        <strain evidence="2 3">CAU 1059</strain>
    </source>
</reference>
<dbReference type="Pfam" id="PF04993">
    <property type="entry name" value="TfoX_N"/>
    <property type="match status" value="1"/>
</dbReference>
<dbReference type="Proteomes" id="UP001607157">
    <property type="component" value="Unassembled WGS sequence"/>
</dbReference>
<proteinExistence type="predicted"/>
<dbReference type="EMBL" id="JBIHMM010000001">
    <property type="protein sequence ID" value="MFH0252779.1"/>
    <property type="molecule type" value="Genomic_DNA"/>
</dbReference>
<feature type="domain" description="TfoX N-terminal" evidence="1">
    <location>
        <begin position="13"/>
        <end position="106"/>
    </location>
</feature>
<dbReference type="SUPFAM" id="SSF159894">
    <property type="entry name" value="YgaC/TfoX-N like"/>
    <property type="match status" value="1"/>
</dbReference>
<comment type="caution">
    <text evidence="2">The sequence shown here is derived from an EMBL/GenBank/DDBJ whole genome shotgun (WGS) entry which is preliminary data.</text>
</comment>
<dbReference type="Gene3D" id="3.30.1460.30">
    <property type="entry name" value="YgaC/TfoX-N like chaperone"/>
    <property type="match status" value="1"/>
</dbReference>
<dbReference type="RefSeq" id="WP_377168965.1">
    <property type="nucleotide sequence ID" value="NZ_JBHTJC010000001.1"/>
</dbReference>
<dbReference type="InterPro" id="IPR007076">
    <property type="entry name" value="TfoX_N"/>
</dbReference>
<evidence type="ECO:0000313" key="3">
    <source>
        <dbReference type="Proteomes" id="UP001607157"/>
    </source>
</evidence>
<organism evidence="2 3">
    <name type="scientific">Roseovarius aquimarinus</name>
    <dbReference type="NCBI Taxonomy" id="1229156"/>
    <lineage>
        <taxon>Bacteria</taxon>
        <taxon>Pseudomonadati</taxon>
        <taxon>Pseudomonadota</taxon>
        <taxon>Alphaproteobacteria</taxon>
        <taxon>Rhodobacterales</taxon>
        <taxon>Roseobacteraceae</taxon>
        <taxon>Roseovarius</taxon>
    </lineage>
</organism>
<accession>A0ABW7I3N7</accession>
<gene>
    <name evidence="2" type="ORF">ACGRVM_02675</name>
</gene>
<protein>
    <submittedName>
        <fullName evidence="2">TfoX/Sxy family protein</fullName>
    </submittedName>
</protein>
<keyword evidence="3" id="KW-1185">Reference proteome</keyword>